<dbReference type="InterPro" id="IPR001466">
    <property type="entry name" value="Beta-lactam-related"/>
</dbReference>
<keyword evidence="3" id="KW-0378">Hydrolase</keyword>
<dbReference type="Pfam" id="PF00144">
    <property type="entry name" value="Beta-lactamase"/>
    <property type="match status" value="1"/>
</dbReference>
<feature type="chain" id="PRO_5040875978" evidence="1">
    <location>
        <begin position="27"/>
        <end position="373"/>
    </location>
</feature>
<dbReference type="GO" id="GO:0016787">
    <property type="term" value="F:hydrolase activity"/>
    <property type="evidence" value="ECO:0007669"/>
    <property type="project" value="UniProtKB-KW"/>
</dbReference>
<dbReference type="PANTHER" id="PTHR46825">
    <property type="entry name" value="D-ALANYL-D-ALANINE-CARBOXYPEPTIDASE/ENDOPEPTIDASE AMPH"/>
    <property type="match status" value="1"/>
</dbReference>
<evidence type="ECO:0000259" key="2">
    <source>
        <dbReference type="Pfam" id="PF00144"/>
    </source>
</evidence>
<evidence type="ECO:0000313" key="4">
    <source>
        <dbReference type="Proteomes" id="UP001165135"/>
    </source>
</evidence>
<dbReference type="Proteomes" id="UP001165135">
    <property type="component" value="Unassembled WGS sequence"/>
</dbReference>
<dbReference type="InterPro" id="IPR050491">
    <property type="entry name" value="AmpC-like"/>
</dbReference>
<sequence length="373" mass="40709">MKFWRAGTRAVIALSILITGAAGVTAARAEAQTPGEVLQAGVTKARSDDNLPGVIGMVRDGDTVEYAHAGWGDMFMRVPADPKAQFRIGSNTKQFTSTVLLQLEAEHKLSLDDTVDRWLPGVVNKNGNDGKKITIRQLLNHTSRLPDYISDTAFRNEYIADLNNGKHWDPRKLVDIAISNPPLDKFAYSNTNYILAGMVIKAVTGNDPATEVKNRIIDPLGLKNTTFPTDDPKLYGNWLHGYEWVRDISFSNVSAFGPAGAIVSTMDDLADFDRALFSGRLLPPAQQQELETVGGFTNYALGVGRVDTKKCGEVFTHTGEVLGYVSTWISSADGERQVVVAQNEYHVSLVTDNEPGVTAQWDTAVDAYCATGR</sequence>
<dbReference type="EMBL" id="BSTJ01000017">
    <property type="protein sequence ID" value="GLY81180.1"/>
    <property type="molecule type" value="Genomic_DNA"/>
</dbReference>
<protein>
    <submittedName>
        <fullName evidence="3">Serine hydrolase</fullName>
    </submittedName>
</protein>
<name>A0A9W6RT29_9ACTN</name>
<evidence type="ECO:0000256" key="1">
    <source>
        <dbReference type="SAM" id="SignalP"/>
    </source>
</evidence>
<accession>A0A9W6RT29</accession>
<proteinExistence type="predicted"/>
<gene>
    <name evidence="3" type="ORF">Airi01_094470</name>
</gene>
<dbReference type="Gene3D" id="3.40.710.10">
    <property type="entry name" value="DD-peptidase/beta-lactamase superfamily"/>
    <property type="match status" value="1"/>
</dbReference>
<evidence type="ECO:0000313" key="3">
    <source>
        <dbReference type="EMBL" id="GLY81180.1"/>
    </source>
</evidence>
<keyword evidence="1" id="KW-0732">Signal</keyword>
<dbReference type="RefSeq" id="WP_285635269.1">
    <property type="nucleotide sequence ID" value="NZ_BSTJ01000017.1"/>
</dbReference>
<comment type="caution">
    <text evidence="3">The sequence shown here is derived from an EMBL/GenBank/DDBJ whole genome shotgun (WGS) entry which is preliminary data.</text>
</comment>
<dbReference type="InterPro" id="IPR012338">
    <property type="entry name" value="Beta-lactam/transpept-like"/>
</dbReference>
<feature type="signal peptide" evidence="1">
    <location>
        <begin position="1"/>
        <end position="26"/>
    </location>
</feature>
<dbReference type="PANTHER" id="PTHR46825:SF7">
    <property type="entry name" value="D-ALANYL-D-ALANINE CARBOXYPEPTIDASE"/>
    <property type="match status" value="1"/>
</dbReference>
<reference evidence="3" key="1">
    <citation type="submission" date="2023-03" db="EMBL/GenBank/DDBJ databases">
        <title>Actinoallomurus iriomotensis NBRC 103681.</title>
        <authorList>
            <person name="Ichikawa N."/>
            <person name="Sato H."/>
            <person name="Tonouchi N."/>
        </authorList>
    </citation>
    <scope>NUCLEOTIDE SEQUENCE</scope>
    <source>
        <strain evidence="3">NBRC 103681</strain>
    </source>
</reference>
<organism evidence="3 4">
    <name type="scientific">Actinoallomurus iriomotensis</name>
    <dbReference type="NCBI Taxonomy" id="478107"/>
    <lineage>
        <taxon>Bacteria</taxon>
        <taxon>Bacillati</taxon>
        <taxon>Actinomycetota</taxon>
        <taxon>Actinomycetes</taxon>
        <taxon>Streptosporangiales</taxon>
        <taxon>Thermomonosporaceae</taxon>
        <taxon>Actinoallomurus</taxon>
    </lineage>
</organism>
<feature type="domain" description="Beta-lactamase-related" evidence="2">
    <location>
        <begin position="48"/>
        <end position="344"/>
    </location>
</feature>
<dbReference type="SUPFAM" id="SSF56601">
    <property type="entry name" value="beta-lactamase/transpeptidase-like"/>
    <property type="match status" value="1"/>
</dbReference>
<dbReference type="AlphaFoldDB" id="A0A9W6RT29"/>